<proteinExistence type="predicted"/>
<dbReference type="InterPro" id="IPR021523">
    <property type="entry name" value="DUF3187"/>
</dbReference>
<gene>
    <name evidence="1" type="ORF">SAMN05216289_12310</name>
</gene>
<name>A0A1I4Z6D6_9GAMM</name>
<accession>A0A1I4Z6D6</accession>
<dbReference type="STRING" id="578942.SAMN05216289_12310"/>
<evidence type="ECO:0008006" key="3">
    <source>
        <dbReference type="Google" id="ProtNLM"/>
    </source>
</evidence>
<dbReference type="AlphaFoldDB" id="A0A1I4Z6D6"/>
<dbReference type="Proteomes" id="UP000198575">
    <property type="component" value="Unassembled WGS sequence"/>
</dbReference>
<dbReference type="EMBL" id="FOVF01000023">
    <property type="protein sequence ID" value="SFN45842.1"/>
    <property type="molecule type" value="Genomic_DNA"/>
</dbReference>
<reference evidence="1 2" key="1">
    <citation type="submission" date="2016-10" db="EMBL/GenBank/DDBJ databases">
        <authorList>
            <person name="de Groot N.N."/>
        </authorList>
    </citation>
    <scope>NUCLEOTIDE SEQUENCE [LARGE SCALE GENOMIC DNA]</scope>
    <source>
        <strain evidence="1 2">CGMCC 1.7659</strain>
    </source>
</reference>
<sequence length="351" mass="38045">MANRLAALKENIFQENQLPDRCSSSPLQILLALILFPAIHGNVDAVEPAPAWLQTRDSNPFALATGLPPAPVMPLAGHWQVDMTLDLSNTELQQFGAGSSLLFDAESRETRFSVAYAFNERWSLRASFSQVWIGAGFLDQPIERFHRAFGFDNGDRGLLALQAPRVEVRRGGELLYALDRSRSGMGPLLIDSTRSWSLADGGRAGLTLGMKLPTGSRSRLSDSGSTDGSLGAFVLLPVGERLGVGVRAGLLVQGENRLLGDNARSVVPFASALLRYRLGENWSAVLQTDAHGPLYRDLPDFLGSASNQINFGLVRRLGKTGEFDITLAEDLPALHTSDVAINLGLRLDFAH</sequence>
<protein>
    <recommendedName>
        <fullName evidence="3">DUF3187 family protein</fullName>
    </recommendedName>
</protein>
<keyword evidence="2" id="KW-1185">Reference proteome</keyword>
<evidence type="ECO:0000313" key="1">
    <source>
        <dbReference type="EMBL" id="SFN45842.1"/>
    </source>
</evidence>
<organism evidence="1 2">
    <name type="scientific">Dokdonella immobilis</name>
    <dbReference type="NCBI Taxonomy" id="578942"/>
    <lineage>
        <taxon>Bacteria</taxon>
        <taxon>Pseudomonadati</taxon>
        <taxon>Pseudomonadota</taxon>
        <taxon>Gammaproteobacteria</taxon>
        <taxon>Lysobacterales</taxon>
        <taxon>Rhodanobacteraceae</taxon>
        <taxon>Dokdonella</taxon>
    </lineage>
</organism>
<dbReference type="Pfam" id="PF11383">
    <property type="entry name" value="DUF3187"/>
    <property type="match status" value="1"/>
</dbReference>
<evidence type="ECO:0000313" key="2">
    <source>
        <dbReference type="Proteomes" id="UP000198575"/>
    </source>
</evidence>